<accession>A0A191UDW7</accession>
<dbReference type="RefSeq" id="WP_068948257.1">
    <property type="nucleotide sequence ID" value="NZ_CP015922.1"/>
</dbReference>
<dbReference type="GO" id="GO:0018773">
    <property type="term" value="F:acetylpyruvate hydrolase activity"/>
    <property type="evidence" value="ECO:0007669"/>
    <property type="project" value="TreeGrafter"/>
</dbReference>
<dbReference type="GO" id="GO:0046872">
    <property type="term" value="F:metal ion binding"/>
    <property type="evidence" value="ECO:0007669"/>
    <property type="project" value="UniProtKB-KW"/>
</dbReference>
<reference evidence="7" key="1">
    <citation type="submission" date="2016-05" db="EMBL/GenBank/DDBJ databases">
        <title>Polynucleobacter sp. QLW-P1FAT50C-4 genome.</title>
        <authorList>
            <person name="Hahn M.W."/>
        </authorList>
    </citation>
    <scope>NUCLEOTIDE SEQUENCE [LARGE SCALE GENOMIC DNA]</scope>
    <source>
        <strain evidence="7">QLW-P1FAT50C-4</strain>
    </source>
</reference>
<evidence type="ECO:0000256" key="3">
    <source>
        <dbReference type="ARBA" id="ARBA00022723"/>
    </source>
</evidence>
<dbReference type="InterPro" id="IPR036663">
    <property type="entry name" value="Fumarylacetoacetase_C_sf"/>
</dbReference>
<keyword evidence="3" id="KW-0479">Metal-binding</keyword>
<dbReference type="GO" id="GO:0016853">
    <property type="term" value="F:isomerase activity"/>
    <property type="evidence" value="ECO:0007669"/>
    <property type="project" value="UniProtKB-ARBA"/>
</dbReference>
<proteinExistence type="inferred from homology"/>
<evidence type="ECO:0000313" key="6">
    <source>
        <dbReference type="EMBL" id="ANI99253.1"/>
    </source>
</evidence>
<evidence type="ECO:0000259" key="5">
    <source>
        <dbReference type="Pfam" id="PF01557"/>
    </source>
</evidence>
<feature type="domain" description="Fumarylacetoacetase-like C-terminal" evidence="5">
    <location>
        <begin position="78"/>
        <end position="293"/>
    </location>
</feature>
<evidence type="ECO:0000256" key="4">
    <source>
        <dbReference type="ARBA" id="ARBA00022801"/>
    </source>
</evidence>
<comment type="similarity">
    <text evidence="2">Belongs to the FAH family.</text>
</comment>
<gene>
    <name evidence="6" type="ORF">A8O14_03535</name>
</gene>
<dbReference type="STRING" id="1743168.A8O14_03535"/>
<name>A0A191UDW7_9BURK</name>
<dbReference type="GO" id="GO:0019752">
    <property type="term" value="P:carboxylic acid metabolic process"/>
    <property type="evidence" value="ECO:0007669"/>
    <property type="project" value="UniProtKB-ARBA"/>
</dbReference>
<dbReference type="KEGG" id="pwu:A8O14_03535"/>
<organism evidence="6 7">
    <name type="scientific">Polynucleobacter wuianus</name>
    <dbReference type="NCBI Taxonomy" id="1743168"/>
    <lineage>
        <taxon>Bacteria</taxon>
        <taxon>Pseudomonadati</taxon>
        <taxon>Pseudomonadota</taxon>
        <taxon>Betaproteobacteria</taxon>
        <taxon>Burkholderiales</taxon>
        <taxon>Burkholderiaceae</taxon>
        <taxon>Polynucleobacter</taxon>
    </lineage>
</organism>
<dbReference type="AlphaFoldDB" id="A0A191UDW7"/>
<sequence length="295" mass="31758">MKYAAFSLAKDPSKTRVGIVSADGNTVQELDLGVDVSEDGIVAILKSDLVGKLPKPVATHAFSDVRLLAPVPRPRRNIFCVGKNYHEHAKEFSNSGFDGSAKPGEDIPSHAIFFTKPPESVTGPNTDVIIPIAVSTCIDYEAELTIVIGKGGKGISEADAMKHVWGYTAINDVTARDWQQRHKQWFLGKSFDTFCPMGPWVVTADEVNAEDISVKCWVNGELRQNSNTKDLIFDIPNMIATISAGITLYPGDLIATGTPVGVGIGFKPPKYLVNGDVVVVEMGGIGKLENTFVAV</sequence>
<dbReference type="PANTHER" id="PTHR11820:SF7">
    <property type="entry name" value="ACYLPYRUVASE FAHD1, MITOCHONDRIAL"/>
    <property type="match status" value="1"/>
</dbReference>
<dbReference type="Gene3D" id="3.90.850.10">
    <property type="entry name" value="Fumarylacetoacetase-like, C-terminal domain"/>
    <property type="match status" value="1"/>
</dbReference>
<dbReference type="EMBL" id="CP015922">
    <property type="protein sequence ID" value="ANI99253.1"/>
    <property type="molecule type" value="Genomic_DNA"/>
</dbReference>
<evidence type="ECO:0000256" key="2">
    <source>
        <dbReference type="ARBA" id="ARBA00010211"/>
    </source>
</evidence>
<protein>
    <submittedName>
        <fullName evidence="6">Hydrolase</fullName>
    </submittedName>
</protein>
<keyword evidence="7" id="KW-1185">Reference proteome</keyword>
<evidence type="ECO:0000256" key="1">
    <source>
        <dbReference type="ARBA" id="ARBA00001946"/>
    </source>
</evidence>
<dbReference type="Pfam" id="PF01557">
    <property type="entry name" value="FAA_hydrolase"/>
    <property type="match status" value="1"/>
</dbReference>
<dbReference type="FunFam" id="3.90.850.10:FF:000002">
    <property type="entry name" value="2-hydroxyhepta-2,4-diene-1,7-dioate isomerase"/>
    <property type="match status" value="1"/>
</dbReference>
<dbReference type="SUPFAM" id="SSF56529">
    <property type="entry name" value="FAH"/>
    <property type="match status" value="1"/>
</dbReference>
<comment type="cofactor">
    <cofactor evidence="1">
        <name>Mg(2+)</name>
        <dbReference type="ChEBI" id="CHEBI:18420"/>
    </cofactor>
</comment>
<dbReference type="InterPro" id="IPR011234">
    <property type="entry name" value="Fumarylacetoacetase-like_C"/>
</dbReference>
<keyword evidence="4 6" id="KW-0378">Hydrolase</keyword>
<dbReference type="OrthoDB" id="8582489at2"/>
<dbReference type="Proteomes" id="UP000078463">
    <property type="component" value="Chromosome"/>
</dbReference>
<evidence type="ECO:0000313" key="7">
    <source>
        <dbReference type="Proteomes" id="UP000078463"/>
    </source>
</evidence>
<dbReference type="PANTHER" id="PTHR11820">
    <property type="entry name" value="ACYLPYRUVASE"/>
    <property type="match status" value="1"/>
</dbReference>